<keyword evidence="7 13" id="KW-0819">tRNA processing</keyword>
<comment type="catalytic activity">
    <reaction evidence="12 13">
        <text>L-threonine + hydrogencarbonate + ATP = L-threonylcarbamoyladenylate + diphosphate + H2O</text>
        <dbReference type="Rhea" id="RHEA:36407"/>
        <dbReference type="ChEBI" id="CHEBI:15377"/>
        <dbReference type="ChEBI" id="CHEBI:17544"/>
        <dbReference type="ChEBI" id="CHEBI:30616"/>
        <dbReference type="ChEBI" id="CHEBI:33019"/>
        <dbReference type="ChEBI" id="CHEBI:57926"/>
        <dbReference type="ChEBI" id="CHEBI:73682"/>
        <dbReference type="EC" id="2.7.7.87"/>
    </reaction>
</comment>
<evidence type="ECO:0000256" key="12">
    <source>
        <dbReference type="ARBA" id="ARBA00048366"/>
    </source>
</evidence>
<dbReference type="Pfam" id="PF01300">
    <property type="entry name" value="Sua5_yciO_yrdC"/>
    <property type="match status" value="1"/>
</dbReference>
<evidence type="ECO:0000256" key="11">
    <source>
        <dbReference type="ARBA" id="ARBA00029774"/>
    </source>
</evidence>
<comment type="similarity">
    <text evidence="2 13">Belongs to the SUA5 family.</text>
</comment>
<evidence type="ECO:0000256" key="13">
    <source>
        <dbReference type="PIRNR" id="PIRNR004930"/>
    </source>
</evidence>
<gene>
    <name evidence="15" type="primary">ywlC</name>
    <name evidence="15" type="ORF">LzC2_28710</name>
</gene>
<evidence type="ECO:0000313" key="16">
    <source>
        <dbReference type="Proteomes" id="UP000609651"/>
    </source>
</evidence>
<evidence type="ECO:0000256" key="5">
    <source>
        <dbReference type="ARBA" id="ARBA00022490"/>
    </source>
</evidence>
<dbReference type="Pfam" id="PF03481">
    <property type="entry name" value="Sua5_C"/>
    <property type="match status" value="1"/>
</dbReference>
<evidence type="ECO:0000256" key="10">
    <source>
        <dbReference type="ARBA" id="ARBA00022840"/>
    </source>
</evidence>
<keyword evidence="5 13" id="KW-0963">Cytoplasm</keyword>
<dbReference type="RefSeq" id="WP_171188128.1">
    <property type="nucleotide sequence ID" value="NZ_WTPX01000098.1"/>
</dbReference>
<evidence type="ECO:0000313" key="15">
    <source>
        <dbReference type="EMBL" id="NNJ26780.1"/>
    </source>
</evidence>
<evidence type="ECO:0000256" key="3">
    <source>
        <dbReference type="ARBA" id="ARBA00012584"/>
    </source>
</evidence>
<keyword evidence="10 13" id="KW-0067">ATP-binding</keyword>
<feature type="domain" description="YrdC-like" evidence="14">
    <location>
        <begin position="11"/>
        <end position="205"/>
    </location>
</feature>
<evidence type="ECO:0000256" key="1">
    <source>
        <dbReference type="ARBA" id="ARBA00004496"/>
    </source>
</evidence>
<dbReference type="InterPro" id="IPR010923">
    <property type="entry name" value="T(6)A37_SUA5"/>
</dbReference>
<evidence type="ECO:0000259" key="14">
    <source>
        <dbReference type="PROSITE" id="PS51163"/>
    </source>
</evidence>
<keyword evidence="8 13" id="KW-0548">Nucleotidyltransferase</keyword>
<dbReference type="InterPro" id="IPR005145">
    <property type="entry name" value="Sua5_C"/>
</dbReference>
<dbReference type="PIRSF" id="PIRSF004930">
    <property type="entry name" value="Tln_factor_SUA5"/>
    <property type="match status" value="1"/>
</dbReference>
<evidence type="ECO:0000256" key="8">
    <source>
        <dbReference type="ARBA" id="ARBA00022695"/>
    </source>
</evidence>
<dbReference type="InterPro" id="IPR050156">
    <property type="entry name" value="TC-AMP_synthase_SUA5"/>
</dbReference>
<dbReference type="Proteomes" id="UP000609651">
    <property type="component" value="Unassembled WGS sequence"/>
</dbReference>
<dbReference type="Gene3D" id="3.90.870.10">
    <property type="entry name" value="DHBP synthase"/>
    <property type="match status" value="1"/>
</dbReference>
<reference evidence="15 16" key="1">
    <citation type="journal article" date="2020" name="Syst. Appl. Microbiol.">
        <title>Alienimonas chondri sp. nov., a novel planctomycete isolated from the biofilm of the red alga Chondrus crispus.</title>
        <authorList>
            <person name="Vitorino I."/>
            <person name="Albuquerque L."/>
            <person name="Wiegand S."/>
            <person name="Kallscheuer N."/>
            <person name="da Costa M.S."/>
            <person name="Lobo-da-Cunha A."/>
            <person name="Jogler C."/>
            <person name="Lage O.M."/>
        </authorList>
    </citation>
    <scope>NUCLEOTIDE SEQUENCE [LARGE SCALE GENOMIC DNA]</scope>
    <source>
        <strain evidence="15 16">LzC2</strain>
    </source>
</reference>
<dbReference type="PROSITE" id="PS51163">
    <property type="entry name" value="YRDC"/>
    <property type="match status" value="1"/>
</dbReference>
<evidence type="ECO:0000256" key="4">
    <source>
        <dbReference type="ARBA" id="ARBA00015492"/>
    </source>
</evidence>
<dbReference type="EMBL" id="WTPX01000098">
    <property type="protein sequence ID" value="NNJ26780.1"/>
    <property type="molecule type" value="Genomic_DNA"/>
</dbReference>
<evidence type="ECO:0000256" key="2">
    <source>
        <dbReference type="ARBA" id="ARBA00007663"/>
    </source>
</evidence>
<keyword evidence="6 13" id="KW-0808">Transferase</keyword>
<protein>
    <recommendedName>
        <fullName evidence="4 13">Threonylcarbamoyl-AMP synthase</fullName>
        <shortName evidence="13">TC-AMP synthase</shortName>
        <ecNumber evidence="3 13">2.7.7.87</ecNumber>
    </recommendedName>
    <alternativeName>
        <fullName evidence="11 13">L-threonylcarbamoyladenylate synthase</fullName>
    </alternativeName>
</protein>
<comment type="caution">
    <text evidence="15">The sequence shown here is derived from an EMBL/GenBank/DDBJ whole genome shotgun (WGS) entry which is preliminary data.</text>
</comment>
<dbReference type="SUPFAM" id="SSF55821">
    <property type="entry name" value="YrdC/RibB"/>
    <property type="match status" value="1"/>
</dbReference>
<organism evidence="15 16">
    <name type="scientific">Alienimonas chondri</name>
    <dbReference type="NCBI Taxonomy" id="2681879"/>
    <lineage>
        <taxon>Bacteria</taxon>
        <taxon>Pseudomonadati</taxon>
        <taxon>Planctomycetota</taxon>
        <taxon>Planctomycetia</taxon>
        <taxon>Planctomycetales</taxon>
        <taxon>Planctomycetaceae</taxon>
        <taxon>Alienimonas</taxon>
    </lineage>
</organism>
<sequence length="344" mass="34737">MTARVLSAADPAAIGEAAAVLRAGGLVAFGTETVYGLGANALDPTAVAKVFAAKGRPRFDPLIVHLPDRNGTPSLADVTAEVSPAAAALAERFWPGPLTLVLPKANGIPDLVTAGLPSVAVRVPASVAARALIQAAGVPIAAPSANRFGGISPTTAAHVADGLGDAVDLILDAGPCPVGIESTVVAFEPNAGGGLWPVVLRSGAATAEALEELIGEAIEVRTGNADPGAAQVSPGSLSRHYAPRTPLALVDHPGEIDQPRECGLLTFLPPRDAGRFASCETLSATGSLTEAAAGFYAALRRLDERCLPRLAAVRFPNEGLGTALNDRLKRAATADAGATASAER</sequence>
<comment type="function">
    <text evidence="13">Required for the formation of a threonylcarbamoyl group on adenosine at position 37 (t(6)A37) in tRNAs that read codons beginning with adenine.</text>
</comment>
<keyword evidence="16" id="KW-1185">Reference proteome</keyword>
<dbReference type="GO" id="GO:0061710">
    <property type="term" value="F:L-threonylcarbamoyladenylate synthase"/>
    <property type="evidence" value="ECO:0007669"/>
    <property type="project" value="UniProtKB-EC"/>
</dbReference>
<evidence type="ECO:0000256" key="6">
    <source>
        <dbReference type="ARBA" id="ARBA00022679"/>
    </source>
</evidence>
<comment type="subcellular location">
    <subcellularLocation>
        <location evidence="1 13">Cytoplasm</location>
    </subcellularLocation>
</comment>
<evidence type="ECO:0000256" key="9">
    <source>
        <dbReference type="ARBA" id="ARBA00022741"/>
    </source>
</evidence>
<dbReference type="InterPro" id="IPR006070">
    <property type="entry name" value="Sua5-like_dom"/>
</dbReference>
<dbReference type="Gene3D" id="3.40.50.11030">
    <property type="entry name" value="Threonylcarbamoyl-AMP synthase, C-terminal domain"/>
    <property type="match status" value="1"/>
</dbReference>
<name>A0ABX1VGZ6_9PLAN</name>
<proteinExistence type="inferred from homology"/>
<dbReference type="PANTHER" id="PTHR17490">
    <property type="entry name" value="SUA5"/>
    <property type="match status" value="1"/>
</dbReference>
<keyword evidence="9 13" id="KW-0547">Nucleotide-binding</keyword>
<evidence type="ECO:0000256" key="7">
    <source>
        <dbReference type="ARBA" id="ARBA00022694"/>
    </source>
</evidence>
<dbReference type="NCBIfam" id="TIGR00057">
    <property type="entry name" value="L-threonylcarbamoyladenylate synthase"/>
    <property type="match status" value="1"/>
</dbReference>
<accession>A0ABX1VGZ6</accession>
<dbReference type="EC" id="2.7.7.87" evidence="3 13"/>
<dbReference type="InterPro" id="IPR017945">
    <property type="entry name" value="DHBP_synth_RibB-like_a/b_dom"/>
</dbReference>
<dbReference type="PANTHER" id="PTHR17490:SF16">
    <property type="entry name" value="THREONYLCARBAMOYL-AMP SYNTHASE"/>
    <property type="match status" value="1"/>
</dbReference>
<dbReference type="InterPro" id="IPR038385">
    <property type="entry name" value="Sua5/YwlC_C"/>
</dbReference>